<feature type="transmembrane region" description="Helical" evidence="1">
    <location>
        <begin position="28"/>
        <end position="44"/>
    </location>
</feature>
<sequence length="75" mass="8810">MRWLGIVRFDFVFGADIKLMCRLKIEKAIFIIIQFVILLQNLIVKMKLDLNFGRISNYATNTEEDLSRFGLGQRN</sequence>
<reference evidence="2 3" key="1">
    <citation type="submission" date="2009-10" db="EMBL/GenBank/DDBJ databases">
        <authorList>
            <person name="Weinstock G."/>
            <person name="Sodergren E."/>
            <person name="Clifton S."/>
            <person name="Fulton L."/>
            <person name="Fulton B."/>
            <person name="Courtney L."/>
            <person name="Fronick C."/>
            <person name="Harrison M."/>
            <person name="Strong C."/>
            <person name="Farmer C."/>
            <person name="Delahaunty K."/>
            <person name="Markovic C."/>
            <person name="Hall O."/>
            <person name="Minx P."/>
            <person name="Tomlinson C."/>
            <person name="Mitreva M."/>
            <person name="Nelson J."/>
            <person name="Hou S."/>
            <person name="Wollam A."/>
            <person name="Pepin K.H."/>
            <person name="Johnson M."/>
            <person name="Bhonagiri V."/>
            <person name="Nash W.E."/>
            <person name="Warren W."/>
            <person name="Chinwalla A."/>
            <person name="Mardis E.R."/>
            <person name="Wilson R.K."/>
        </authorList>
    </citation>
    <scope>NUCLEOTIDE SEQUENCE [LARGE SCALE GENOMIC DNA]</scope>
    <source>
        <strain evidence="2 3">ATCC 14685</strain>
    </source>
</reference>
<evidence type="ECO:0000313" key="3">
    <source>
        <dbReference type="Proteomes" id="UP000003294"/>
    </source>
</evidence>
<keyword evidence="1" id="KW-0812">Transmembrane</keyword>
<organism evidence="2 3">
    <name type="scientific">Neisseria cinerea ATCC 14685</name>
    <dbReference type="NCBI Taxonomy" id="546262"/>
    <lineage>
        <taxon>Bacteria</taxon>
        <taxon>Pseudomonadati</taxon>
        <taxon>Pseudomonadota</taxon>
        <taxon>Betaproteobacteria</taxon>
        <taxon>Neisseriales</taxon>
        <taxon>Neisseriaceae</taxon>
        <taxon>Neisseria</taxon>
    </lineage>
</organism>
<proteinExistence type="predicted"/>
<keyword evidence="1" id="KW-1133">Transmembrane helix</keyword>
<comment type="caution">
    <text evidence="2">The sequence shown here is derived from an EMBL/GenBank/DDBJ whole genome shotgun (WGS) entry which is preliminary data.</text>
</comment>
<keyword evidence="1" id="KW-0472">Membrane</keyword>
<dbReference type="Proteomes" id="UP000003294">
    <property type="component" value="Unassembled WGS sequence"/>
</dbReference>
<evidence type="ECO:0000313" key="2">
    <source>
        <dbReference type="EMBL" id="EEZ72429.1"/>
    </source>
</evidence>
<protein>
    <submittedName>
        <fullName evidence="2">Uncharacterized protein</fullName>
    </submittedName>
</protein>
<gene>
    <name evidence="2" type="ORF">NEICINOT_03360</name>
</gene>
<accession>D0W141</accession>
<evidence type="ECO:0000256" key="1">
    <source>
        <dbReference type="SAM" id="Phobius"/>
    </source>
</evidence>
<dbReference type="EMBL" id="ACDY02000002">
    <property type="protein sequence ID" value="EEZ72429.1"/>
    <property type="molecule type" value="Genomic_DNA"/>
</dbReference>
<dbReference type="STRING" id="546262.NEICINOT_03360"/>
<dbReference type="AlphaFoldDB" id="D0W141"/>
<name>D0W141_NEICI</name>